<evidence type="ECO:0000313" key="2">
    <source>
        <dbReference type="EMBL" id="KAK1838180.1"/>
    </source>
</evidence>
<proteinExistence type="predicted"/>
<name>A0AAD9A060_9PEZI</name>
<organism evidence="2 3">
    <name type="scientific">Colletotrichum chrysophilum</name>
    <dbReference type="NCBI Taxonomy" id="1836956"/>
    <lineage>
        <taxon>Eukaryota</taxon>
        <taxon>Fungi</taxon>
        <taxon>Dikarya</taxon>
        <taxon>Ascomycota</taxon>
        <taxon>Pezizomycotina</taxon>
        <taxon>Sordariomycetes</taxon>
        <taxon>Hypocreomycetidae</taxon>
        <taxon>Glomerellales</taxon>
        <taxon>Glomerellaceae</taxon>
        <taxon>Colletotrichum</taxon>
        <taxon>Colletotrichum gloeosporioides species complex</taxon>
    </lineage>
</organism>
<feature type="compositionally biased region" description="Polar residues" evidence="1">
    <location>
        <begin position="80"/>
        <end position="91"/>
    </location>
</feature>
<accession>A0AAD9A060</accession>
<keyword evidence="3" id="KW-1185">Reference proteome</keyword>
<comment type="caution">
    <text evidence="2">The sequence shown here is derived from an EMBL/GenBank/DDBJ whole genome shotgun (WGS) entry which is preliminary data.</text>
</comment>
<gene>
    <name evidence="2" type="ORF">CCHR01_19195</name>
</gene>
<sequence length="355" mass="39302">MLSSLSGRHCGIRFGAFSQRLEGESEKVGGVLPSYFSVFSVEGGTSATKPSLVIGRVPPKSEWQETLAGGRQEVEPNTPGRDQNNQETTASLPAPAPSICHRLTVTQTRGVRIWHLQSTIPICIHPSFPPLPLPLPSAICHLPPLDISNTRLTLQLLLSLYATLLACDHPTQHSSSRSFPTAKDPSGKPGPRLQDPSHSRTCISLRPRPRQEQEQEQQQPQEYERAQRQPGSRTEDAKIRTADPAPPWAKHRNTAAQQQRNTAHSTRSNLDKLLSHLRLLESIAIRLAHRNRGSKTRHHRPKLSLLVWPAIHLSPFVDRPACSSLTLTYTTTQTTAVWYDRPLSNSPSIALGGRD</sequence>
<evidence type="ECO:0000256" key="1">
    <source>
        <dbReference type="SAM" id="MobiDB-lite"/>
    </source>
</evidence>
<dbReference type="Proteomes" id="UP001243330">
    <property type="component" value="Unassembled WGS sequence"/>
</dbReference>
<protein>
    <submittedName>
        <fullName evidence="2">Uncharacterized protein</fullName>
    </submittedName>
</protein>
<feature type="compositionally biased region" description="Basic and acidic residues" evidence="1">
    <location>
        <begin position="222"/>
        <end position="241"/>
    </location>
</feature>
<evidence type="ECO:0000313" key="3">
    <source>
        <dbReference type="Proteomes" id="UP001243330"/>
    </source>
</evidence>
<feature type="region of interest" description="Disordered" evidence="1">
    <location>
        <begin position="170"/>
        <end position="268"/>
    </location>
</feature>
<feature type="region of interest" description="Disordered" evidence="1">
    <location>
        <begin position="67"/>
        <end position="95"/>
    </location>
</feature>
<reference evidence="2" key="1">
    <citation type="submission" date="2023-01" db="EMBL/GenBank/DDBJ databases">
        <title>Colletotrichum chrysophilum M932 genome sequence.</title>
        <authorList>
            <person name="Baroncelli R."/>
        </authorList>
    </citation>
    <scope>NUCLEOTIDE SEQUENCE</scope>
    <source>
        <strain evidence="2">M932</strain>
    </source>
</reference>
<dbReference type="AlphaFoldDB" id="A0AAD9A060"/>
<dbReference type="EMBL" id="JAQOWY010000889">
    <property type="protein sequence ID" value="KAK1838180.1"/>
    <property type="molecule type" value="Genomic_DNA"/>
</dbReference>
<feature type="compositionally biased region" description="Polar residues" evidence="1">
    <location>
        <begin position="254"/>
        <end position="268"/>
    </location>
</feature>